<dbReference type="OrthoDB" id="9808471at2"/>
<feature type="signal peptide" evidence="11">
    <location>
        <begin position="1"/>
        <end position="27"/>
    </location>
</feature>
<dbReference type="GO" id="GO:0016020">
    <property type="term" value="C:membrane"/>
    <property type="evidence" value="ECO:0007669"/>
    <property type="project" value="UniProtKB-SubCell"/>
</dbReference>
<dbReference type="GO" id="GO:0020037">
    <property type="term" value="F:heme binding"/>
    <property type="evidence" value="ECO:0007669"/>
    <property type="project" value="InterPro"/>
</dbReference>
<dbReference type="Gene3D" id="1.20.5.100">
    <property type="entry name" value="Cytochrome c1, transmembrane anchor, C-terminal"/>
    <property type="match status" value="1"/>
</dbReference>
<dbReference type="FunFam" id="1.10.760.10:FF:000011">
    <property type="entry name" value="Cytochrome c1, putative"/>
    <property type="match status" value="1"/>
</dbReference>
<dbReference type="Pfam" id="PF02167">
    <property type="entry name" value="Cytochrom_C1"/>
    <property type="match status" value="1"/>
</dbReference>
<dbReference type="PANTHER" id="PTHR10266">
    <property type="entry name" value="CYTOCHROME C1"/>
    <property type="match status" value="1"/>
</dbReference>
<feature type="binding site" description="covalent" evidence="9">
    <location>
        <position position="209"/>
    </location>
    <ligand>
        <name>heme c</name>
        <dbReference type="ChEBI" id="CHEBI:61717"/>
    </ligand>
</feature>
<evidence type="ECO:0000256" key="9">
    <source>
        <dbReference type="PIRSR" id="PIRSR602326-1"/>
    </source>
</evidence>
<dbReference type="EMBL" id="LMCB01000024">
    <property type="protein sequence ID" value="KZL18046.1"/>
    <property type="molecule type" value="Genomic_DNA"/>
</dbReference>
<accession>A0A165XU86</accession>
<protein>
    <recommendedName>
        <fullName evidence="2">Cytochrome c1</fullName>
    </recommendedName>
</protein>
<keyword evidence="7 9" id="KW-0408">Iron</keyword>
<evidence type="ECO:0000256" key="10">
    <source>
        <dbReference type="SAM" id="Phobius"/>
    </source>
</evidence>
<keyword evidence="11" id="KW-0732">Signal</keyword>
<dbReference type="PANTHER" id="PTHR10266:SF3">
    <property type="entry name" value="CYTOCHROME C1, HEME PROTEIN, MITOCHONDRIAL"/>
    <property type="match status" value="1"/>
</dbReference>
<gene>
    <name evidence="13" type="primary">fbcH_2</name>
    <name evidence="13" type="ORF">PsAD2_02780</name>
</gene>
<dbReference type="SUPFAM" id="SSF46626">
    <property type="entry name" value="Cytochrome c"/>
    <property type="match status" value="1"/>
</dbReference>
<evidence type="ECO:0000313" key="14">
    <source>
        <dbReference type="Proteomes" id="UP000076577"/>
    </source>
</evidence>
<keyword evidence="5 9" id="KW-0479">Metal-binding</keyword>
<dbReference type="InterPro" id="IPR002326">
    <property type="entry name" value="Cyt_c1"/>
</dbReference>
<feature type="binding site" description="covalent" evidence="9">
    <location>
        <position position="68"/>
    </location>
    <ligand>
        <name>heme c</name>
        <dbReference type="ChEBI" id="CHEBI:61717"/>
    </ligand>
</feature>
<dbReference type="GO" id="GO:0046872">
    <property type="term" value="F:metal ion binding"/>
    <property type="evidence" value="ECO:0007669"/>
    <property type="project" value="UniProtKB-KW"/>
</dbReference>
<dbReference type="PRINTS" id="PR00603">
    <property type="entry name" value="CYTOCHROMEC1"/>
</dbReference>
<dbReference type="InterPro" id="IPR009056">
    <property type="entry name" value="Cyt_c-like_dom"/>
</dbReference>
<dbReference type="GO" id="GO:0009055">
    <property type="term" value="F:electron transfer activity"/>
    <property type="evidence" value="ECO:0007669"/>
    <property type="project" value="InterPro"/>
</dbReference>
<evidence type="ECO:0000256" key="4">
    <source>
        <dbReference type="ARBA" id="ARBA00022692"/>
    </source>
</evidence>
<name>A0A165XU86_9HYPH</name>
<feature type="binding site" description="covalent" evidence="9">
    <location>
        <position position="67"/>
    </location>
    <ligand>
        <name>heme c</name>
        <dbReference type="ChEBI" id="CHEBI:61717"/>
    </ligand>
</feature>
<dbReference type="PATRIC" id="fig|989403.3.peg.2977"/>
<dbReference type="Proteomes" id="UP000076577">
    <property type="component" value="Unassembled WGS sequence"/>
</dbReference>
<evidence type="ECO:0000256" key="5">
    <source>
        <dbReference type="ARBA" id="ARBA00022723"/>
    </source>
</evidence>
<dbReference type="InterPro" id="IPR036909">
    <property type="entry name" value="Cyt_c-like_dom_sf"/>
</dbReference>
<sequence>MMKNLMFKSARALAVVAGLAVAGPALAAGDGPHVEKQPWSFAGPFGQFDKPQVQRGFQVYKEVCSSCHGLSLVSFRNLAEAGGPGFSPDEVKALAAEYTIEDGPDGEGEMFERDGKPFDKFPSPFANEQAARASNNGAYPPDLSLMAKARAVTRGFPWFVLDIATMYQENGPDYLYGLLTGYHEAPEGVEVPEGQYYNPNFISGTTLAMAPPLFDEAVEYTDGSPMTVDQYARDVSAFLMWTAEPHLEARKQIGFGVMAFLILFAALLYFTKRKIWSKVDH</sequence>
<dbReference type="STRING" id="989403.SAMN05421798_106200"/>
<dbReference type="RefSeq" id="WP_082825645.1">
    <property type="nucleotide sequence ID" value="NZ_FOFM01000006.1"/>
</dbReference>
<reference evidence="13 14" key="1">
    <citation type="journal article" date="2016" name="Front. Microbiol.">
        <title>Comparative Genomic Analysis Reveals a Diverse Repertoire of Genes Involved in Prokaryote-Eukaryote Interactions within the Pseudovibrio Genus.</title>
        <authorList>
            <person name="Romano S."/>
            <person name="Fernandez-Guerra A."/>
            <person name="Reen F.J."/>
            <person name="Glockner F.O."/>
            <person name="Crowley S.P."/>
            <person name="O'Sullivan O."/>
            <person name="Cotter P.D."/>
            <person name="Adams C."/>
            <person name="Dobson A.D."/>
            <person name="O'Gara F."/>
        </authorList>
    </citation>
    <scope>NUCLEOTIDE SEQUENCE [LARGE SCALE GENOMIC DNA]</scope>
    <source>
        <strain evidence="13 14">Ad2</strain>
    </source>
</reference>
<evidence type="ECO:0000256" key="1">
    <source>
        <dbReference type="ARBA" id="ARBA00004370"/>
    </source>
</evidence>
<evidence type="ECO:0000259" key="12">
    <source>
        <dbReference type="PROSITE" id="PS51007"/>
    </source>
</evidence>
<evidence type="ECO:0000256" key="11">
    <source>
        <dbReference type="SAM" id="SignalP"/>
    </source>
</evidence>
<keyword evidence="3 9" id="KW-0349">Heme</keyword>
<evidence type="ECO:0000256" key="6">
    <source>
        <dbReference type="ARBA" id="ARBA00022989"/>
    </source>
</evidence>
<evidence type="ECO:0000256" key="8">
    <source>
        <dbReference type="ARBA" id="ARBA00023136"/>
    </source>
</evidence>
<dbReference type="Gene3D" id="1.10.760.10">
    <property type="entry name" value="Cytochrome c-like domain"/>
    <property type="match status" value="1"/>
</dbReference>
<keyword evidence="4 10" id="KW-0812">Transmembrane</keyword>
<proteinExistence type="predicted"/>
<evidence type="ECO:0000313" key="13">
    <source>
        <dbReference type="EMBL" id="KZL18046.1"/>
    </source>
</evidence>
<dbReference type="PROSITE" id="PS51007">
    <property type="entry name" value="CYTC"/>
    <property type="match status" value="1"/>
</dbReference>
<comment type="cofactor">
    <cofactor evidence="9">
        <name>heme c</name>
        <dbReference type="ChEBI" id="CHEBI:61717"/>
    </cofactor>
    <text evidence="9">Binds 1 heme c group covalently per subunit.</text>
</comment>
<feature type="chain" id="PRO_5007869066" description="Cytochrome c1" evidence="11">
    <location>
        <begin position="28"/>
        <end position="281"/>
    </location>
</feature>
<comment type="subcellular location">
    <subcellularLocation>
        <location evidence="1">Membrane</location>
    </subcellularLocation>
</comment>
<organism evidence="13 14">
    <name type="scientific">Pseudovibrio axinellae</name>
    <dbReference type="NCBI Taxonomy" id="989403"/>
    <lineage>
        <taxon>Bacteria</taxon>
        <taxon>Pseudomonadati</taxon>
        <taxon>Pseudomonadota</taxon>
        <taxon>Alphaproteobacteria</taxon>
        <taxon>Hyphomicrobiales</taxon>
        <taxon>Stappiaceae</taxon>
        <taxon>Pseudovibrio</taxon>
    </lineage>
</organism>
<evidence type="ECO:0000256" key="2">
    <source>
        <dbReference type="ARBA" id="ARBA00016165"/>
    </source>
</evidence>
<keyword evidence="14" id="KW-1185">Reference proteome</keyword>
<keyword evidence="6 10" id="KW-1133">Transmembrane helix</keyword>
<comment type="caution">
    <text evidence="13">The sequence shown here is derived from an EMBL/GenBank/DDBJ whole genome shotgun (WGS) entry which is preliminary data.</text>
</comment>
<keyword evidence="8 10" id="KW-0472">Membrane</keyword>
<dbReference type="AlphaFoldDB" id="A0A165XU86"/>
<evidence type="ECO:0000256" key="3">
    <source>
        <dbReference type="ARBA" id="ARBA00022617"/>
    </source>
</evidence>
<evidence type="ECO:0000256" key="7">
    <source>
        <dbReference type="ARBA" id="ARBA00023004"/>
    </source>
</evidence>
<feature type="domain" description="Cytochrome c" evidence="12">
    <location>
        <begin position="51"/>
        <end position="225"/>
    </location>
</feature>
<feature type="binding site" description="covalent" evidence="9">
    <location>
        <position position="64"/>
    </location>
    <ligand>
        <name>heme c</name>
        <dbReference type="ChEBI" id="CHEBI:61717"/>
    </ligand>
</feature>
<feature type="transmembrane region" description="Helical" evidence="10">
    <location>
        <begin position="253"/>
        <end position="271"/>
    </location>
</feature>